<dbReference type="InterPro" id="IPR008538">
    <property type="entry name" value="Uma2"/>
</dbReference>
<dbReference type="OrthoDB" id="9808428at2"/>
<dbReference type="CDD" id="cd06260">
    <property type="entry name" value="DUF820-like"/>
    <property type="match status" value="1"/>
</dbReference>
<dbReference type="GO" id="GO:0004519">
    <property type="term" value="F:endonuclease activity"/>
    <property type="evidence" value="ECO:0007669"/>
    <property type="project" value="UniProtKB-KW"/>
</dbReference>
<proteinExistence type="predicted"/>
<dbReference type="AlphaFoldDB" id="A0A2T1DGL3"/>
<keyword evidence="2" id="KW-0540">Nuclease</keyword>
<reference evidence="2 3" key="1">
    <citation type="submission" date="2018-02" db="EMBL/GenBank/DDBJ databases">
        <authorList>
            <person name="Cohen D.B."/>
            <person name="Kent A.D."/>
        </authorList>
    </citation>
    <scope>NUCLEOTIDE SEQUENCE [LARGE SCALE GENOMIC DNA]</scope>
    <source>
        <strain evidence="2 3">ULC007</strain>
    </source>
</reference>
<evidence type="ECO:0000313" key="3">
    <source>
        <dbReference type="Proteomes" id="UP000238634"/>
    </source>
</evidence>
<organism evidence="2 3">
    <name type="scientific">Phormidesmis priestleyi ULC007</name>
    <dbReference type="NCBI Taxonomy" id="1920490"/>
    <lineage>
        <taxon>Bacteria</taxon>
        <taxon>Bacillati</taxon>
        <taxon>Cyanobacteriota</taxon>
        <taxon>Cyanophyceae</taxon>
        <taxon>Leptolyngbyales</taxon>
        <taxon>Leptolyngbyaceae</taxon>
        <taxon>Phormidesmis</taxon>
    </lineage>
</organism>
<evidence type="ECO:0000313" key="2">
    <source>
        <dbReference type="EMBL" id="PSB19640.1"/>
    </source>
</evidence>
<keyword evidence="3" id="KW-1185">Reference proteome</keyword>
<evidence type="ECO:0000259" key="1">
    <source>
        <dbReference type="Pfam" id="PF05685"/>
    </source>
</evidence>
<gene>
    <name evidence="2" type="ORF">C7B65_10095</name>
</gene>
<dbReference type="PANTHER" id="PTHR34107">
    <property type="entry name" value="SLL0198 PROTEIN-RELATED"/>
    <property type="match status" value="1"/>
</dbReference>
<dbReference type="EMBL" id="PVWG01000009">
    <property type="protein sequence ID" value="PSB19640.1"/>
    <property type="molecule type" value="Genomic_DNA"/>
</dbReference>
<keyword evidence="2" id="KW-0378">Hydrolase</keyword>
<dbReference type="SUPFAM" id="SSF52980">
    <property type="entry name" value="Restriction endonuclease-like"/>
    <property type="match status" value="1"/>
</dbReference>
<dbReference type="Proteomes" id="UP000238634">
    <property type="component" value="Unassembled WGS sequence"/>
</dbReference>
<reference evidence="2 3" key="2">
    <citation type="submission" date="2018-03" db="EMBL/GenBank/DDBJ databases">
        <title>The ancient ancestry and fast evolution of plastids.</title>
        <authorList>
            <person name="Moore K.R."/>
            <person name="Magnabosco C."/>
            <person name="Momper L."/>
            <person name="Gold D.A."/>
            <person name="Bosak T."/>
            <person name="Fournier G.P."/>
        </authorList>
    </citation>
    <scope>NUCLEOTIDE SEQUENCE [LARGE SCALE GENOMIC DNA]</scope>
    <source>
        <strain evidence="2 3">ULC007</strain>
    </source>
</reference>
<comment type="caution">
    <text evidence="2">The sequence shown here is derived from an EMBL/GenBank/DDBJ whole genome shotgun (WGS) entry which is preliminary data.</text>
</comment>
<name>A0A2T1DGL3_9CYAN</name>
<dbReference type="STRING" id="1920490.GCA_001895925_00208"/>
<dbReference type="InterPro" id="IPR011335">
    <property type="entry name" value="Restrct_endonuc-II-like"/>
</dbReference>
<dbReference type="PANTHER" id="PTHR34107:SF4">
    <property type="entry name" value="SLL1222 PROTEIN"/>
    <property type="match status" value="1"/>
</dbReference>
<protein>
    <submittedName>
        <fullName evidence="2">Uma2 family endonuclease</fullName>
    </submittedName>
</protein>
<dbReference type="Pfam" id="PF05685">
    <property type="entry name" value="Uma2"/>
    <property type="match status" value="1"/>
</dbReference>
<keyword evidence="2" id="KW-0255">Endonuclease</keyword>
<sequence>MSQTVPEKVRWTTSDLELLSNDEWKRYEIIDGELFVTRAPHFRHQSVIRNICTELQDWSEETGLGEAIPAPGLIFTEADNVIPDLIWISVNRLDRFMDAAGHLTGAPELIIEVLSPGATNERRDREAKLKLYSIQGVEEYWIVNRELQEVEVYRQQNRILKQVTIQSAQDEITSPLLPGFRCLVQRFFRQIGRA</sequence>
<feature type="domain" description="Putative restriction endonuclease" evidence="1">
    <location>
        <begin position="18"/>
        <end position="183"/>
    </location>
</feature>
<accession>A0A2T1DGL3</accession>
<dbReference type="Gene3D" id="3.90.1570.10">
    <property type="entry name" value="tt1808, chain A"/>
    <property type="match status" value="1"/>
</dbReference>
<dbReference type="InterPro" id="IPR012296">
    <property type="entry name" value="Nuclease_put_TT1808"/>
</dbReference>
<dbReference type="RefSeq" id="WP_073071781.1">
    <property type="nucleotide sequence ID" value="NZ_MPPI01000012.1"/>
</dbReference>